<accession>A0AC61SCM1</accession>
<dbReference type="EMBL" id="QYBA01000014">
    <property type="protein sequence ID" value="TKY92461.1"/>
    <property type="molecule type" value="Genomic_DNA"/>
</dbReference>
<proteinExistence type="predicted"/>
<sequence length="219" mass="24141">MSILDLLTDEDEELEKANQINGVVVGIVTNNKDPDGMGRIKVTFPTLSDDDESFWARMSTLMAGKDRGSFFLPEVEDEVLVAFGHGDIDDPYIIGALWNGVDTPPETNSDGKNNIRKIKSRSGHEIILNDEKQKEKLEIHTNKGHTITLDDSAGAEKISIIDKTEKNLIEIDSVQNSIKIESTMKLNIKSKMVEIESDGMMTLKAGATLTLQGALIKIN</sequence>
<comment type="caution">
    <text evidence="1">The sequence shown here is derived from an EMBL/GenBank/DDBJ whole genome shotgun (WGS) entry which is preliminary data.</text>
</comment>
<name>A0AC61SCM1_9EURY</name>
<evidence type="ECO:0000313" key="1">
    <source>
        <dbReference type="EMBL" id="TKY92461.1"/>
    </source>
</evidence>
<dbReference type="Proteomes" id="UP000315423">
    <property type="component" value="Unassembled WGS sequence"/>
</dbReference>
<protein>
    <submittedName>
        <fullName evidence="1">Phage tail protein</fullName>
    </submittedName>
</protein>
<evidence type="ECO:0000313" key="2">
    <source>
        <dbReference type="Proteomes" id="UP000315423"/>
    </source>
</evidence>
<organism evidence="1 2">
    <name type="scientific">Candidatus Methanomarinus sp</name>
    <dbReference type="NCBI Taxonomy" id="3386244"/>
    <lineage>
        <taxon>Archaea</taxon>
        <taxon>Methanobacteriati</taxon>
        <taxon>Methanobacteriota</taxon>
        <taxon>Stenosarchaea group</taxon>
        <taxon>Methanomicrobia</taxon>
        <taxon>Methanosarcinales</taxon>
        <taxon>ANME-2 cluster</taxon>
        <taxon>Candidatus Methanocomedenaceae</taxon>
        <taxon>Candidatus Methanomarinus</taxon>
    </lineage>
</organism>
<gene>
    <name evidence="1" type="ORF">C5S46_00530</name>
</gene>
<reference evidence="1" key="1">
    <citation type="submission" date="2018-09" db="EMBL/GenBank/DDBJ databases">
        <title>A genomic encyclopedia of anaerobic methanotrophic archaea.</title>
        <authorList>
            <person name="Skennerton C.T."/>
            <person name="Chadwick G.L."/>
            <person name="Laso-Perez R."/>
            <person name="Leu A.O."/>
            <person name="Speth D.R."/>
            <person name="Yu H."/>
            <person name="Morgan-Lang C."/>
            <person name="Hatzenpichler R."/>
            <person name="Goudeau D."/>
            <person name="Malmstrom R."/>
            <person name="Woyke T."/>
            <person name="Hallam S."/>
            <person name="Tyson G.W."/>
            <person name="Wegener G."/>
            <person name="Boetius A."/>
            <person name="Orphan V.J."/>
        </authorList>
    </citation>
    <scope>NUCLEOTIDE SEQUENCE</scope>
    <source>
        <strain evidence="1">CONS3730D10UFb2</strain>
    </source>
</reference>